<comment type="caution">
    <text evidence="3">The sequence shown here is derived from an EMBL/GenBank/DDBJ whole genome shotgun (WGS) entry which is preliminary data.</text>
</comment>
<evidence type="ECO:0000313" key="3">
    <source>
        <dbReference type="EMBL" id="KAJ2005892.1"/>
    </source>
</evidence>
<evidence type="ECO:0000256" key="1">
    <source>
        <dbReference type="ARBA" id="ARBA00009884"/>
    </source>
</evidence>
<dbReference type="EMBL" id="JANBQF010000081">
    <property type="protein sequence ID" value="KAJ2005892.1"/>
    <property type="molecule type" value="Genomic_DNA"/>
</dbReference>
<comment type="similarity">
    <text evidence="1">Belongs to the STXBP/unc-18/SEC1 family.</text>
</comment>
<organism evidence="3 4">
    <name type="scientific">Coemansia thaxteri</name>
    <dbReference type="NCBI Taxonomy" id="2663907"/>
    <lineage>
        <taxon>Eukaryota</taxon>
        <taxon>Fungi</taxon>
        <taxon>Fungi incertae sedis</taxon>
        <taxon>Zoopagomycota</taxon>
        <taxon>Kickxellomycotina</taxon>
        <taxon>Kickxellomycetes</taxon>
        <taxon>Kickxellales</taxon>
        <taxon>Kickxellaceae</taxon>
        <taxon>Coemansia</taxon>
    </lineage>
</organism>
<accession>A0A9W8BLC9</accession>
<dbReference type="InterPro" id="IPR001619">
    <property type="entry name" value="Sec1-like"/>
</dbReference>
<dbReference type="InterPro" id="IPR027482">
    <property type="entry name" value="Sec1-like_dom2"/>
</dbReference>
<dbReference type="SUPFAM" id="SSF56815">
    <property type="entry name" value="Sec1/munc18-like (SM) proteins"/>
    <property type="match status" value="1"/>
</dbReference>
<dbReference type="InterPro" id="IPR036045">
    <property type="entry name" value="Sec1-like_sf"/>
</dbReference>
<dbReference type="Gene3D" id="1.25.40.850">
    <property type="match status" value="1"/>
</dbReference>
<evidence type="ECO:0000256" key="2">
    <source>
        <dbReference type="SAM" id="MobiDB-lite"/>
    </source>
</evidence>
<feature type="region of interest" description="Disordered" evidence="2">
    <location>
        <begin position="291"/>
        <end position="315"/>
    </location>
</feature>
<dbReference type="OrthoDB" id="10262287at2759"/>
<evidence type="ECO:0000313" key="4">
    <source>
        <dbReference type="Proteomes" id="UP001150907"/>
    </source>
</evidence>
<dbReference type="PANTHER" id="PTHR11679">
    <property type="entry name" value="VESICLE PROTEIN SORTING-ASSOCIATED"/>
    <property type="match status" value="1"/>
</dbReference>
<protein>
    <submittedName>
        <fullName evidence="3">Vacuolar protein-sorting-associated protein 33</fullName>
    </submittedName>
</protein>
<name>A0A9W8BLC9_9FUNG</name>
<dbReference type="AlphaFoldDB" id="A0A9W8BLC9"/>
<dbReference type="Gene3D" id="3.40.50.2060">
    <property type="match status" value="1"/>
</dbReference>
<gene>
    <name evidence="3" type="primary">VPS33</name>
    <name evidence="3" type="ORF">H4R26_001699</name>
</gene>
<dbReference type="GO" id="GO:0016192">
    <property type="term" value="P:vesicle-mediated transport"/>
    <property type="evidence" value="ECO:0007669"/>
    <property type="project" value="InterPro"/>
</dbReference>
<dbReference type="InterPro" id="IPR043155">
    <property type="entry name" value="VPS33_dom3b"/>
</dbReference>
<dbReference type="InterPro" id="IPR043154">
    <property type="entry name" value="Sec-1-like_dom1"/>
</dbReference>
<reference evidence="3" key="1">
    <citation type="submission" date="2022-07" db="EMBL/GenBank/DDBJ databases">
        <title>Phylogenomic reconstructions and comparative analyses of Kickxellomycotina fungi.</title>
        <authorList>
            <person name="Reynolds N.K."/>
            <person name="Stajich J.E."/>
            <person name="Barry K."/>
            <person name="Grigoriev I.V."/>
            <person name="Crous P."/>
            <person name="Smith M.E."/>
        </authorList>
    </citation>
    <scope>NUCLEOTIDE SEQUENCE</scope>
    <source>
        <strain evidence="3">IMI 214461</strain>
    </source>
</reference>
<dbReference type="Pfam" id="PF00995">
    <property type="entry name" value="Sec1"/>
    <property type="match status" value="1"/>
</dbReference>
<proteinExistence type="inferred from homology"/>
<dbReference type="PIRSF" id="PIRSF005715">
    <property type="entry name" value="VPS45_Sec1"/>
    <property type="match status" value="1"/>
</dbReference>
<dbReference type="Gene3D" id="3.40.50.1910">
    <property type="match status" value="1"/>
</dbReference>
<keyword evidence="4" id="KW-1185">Reference proteome</keyword>
<dbReference type="Gene3D" id="3.90.830.10">
    <property type="entry name" value="Syntaxin Binding Protein 1, Chain A, domain 2"/>
    <property type="match status" value="1"/>
</dbReference>
<dbReference type="InterPro" id="IPR043127">
    <property type="entry name" value="Sec-1-like_dom3a"/>
</dbReference>
<sequence>MRPADKSPELSSEFNLIQLKEILRDELIAILDTIRGSKALVLDKDLSGALSVIVDFAVLKDHGVEKIFLLDETPLDTGTTKGVIYLTLPHIRKMKLIAEQVRAASQSSANSSAARKEHSLQLVPRRTLLCERVLEEEGVLGDVTIGEYRMDFIPLEDDLLSLELPATTFKELYLDGDFSAIQHVARAVMRLQGYYGFFPRVVGKGDYAQVLADSLSRMRLELVSGGGGGGGASSSVLTMSTLFDSLVIVDRAVDMVTPLLTQLTYEGLISEVYGITNSSVTLGGTSASLPAATPGASSGGSGGANDSQSTGKRRRLMLNGEDAVYREIRNMNFSGVGSLLSKMSRQLQDSYESRHRAKTVQEIRSFVGKLGGLQAEHQSLKSHVSLAETIMRRTQSDDFNSILEIEQALVGGNDLSKEQLAYIEKVLALADPRAHIPGVTAELSEQPLATAPNSIHKVLRVLCLYSLWRGPSFKQKTYDAWYEDVVAAFGHHQTITLDNLRQVGLLAVPSAASAQAVASTAASGPGGSTTLGLLNSVAPSTRPRNPVHTNSIGYLRKSLNLIVSDARETDPEDVSYVYSGYAPLSIRLLQCLVRDPAVYPANPSGRYAALLRPLGDSRAARPALPEGQSTGGVKGGWAGWDDVLNELPGATVDVVQSPSNGDADIAVADAMVRRLGEKAPATLVMFLGGCTFTEIAALRLLSQQHGHRYIIATTQIINGNSFLDPLIQRGGNATKV</sequence>
<dbReference type="Proteomes" id="UP001150907">
    <property type="component" value="Unassembled WGS sequence"/>
</dbReference>